<gene>
    <name evidence="1" type="ORF">BDN72DRAFT_864193</name>
</gene>
<sequence>MTNSTQPTSEANVHDPPHAINDNGCAVYCNGLFGHILPLFFPIIIYLLFLITTLPTKQTNEFDNLHLILYALAFFFNLVFILSIIYYQVKLYRKVELSLCFWLVETTAIPAVIYVVFYQTDAMASKFMTAFIITLLLYIPSHAILHSFLSHNLEMPMEDLGLFGSISLAAGACIRGIALAIVYPFNKLADSIHNNSTKNAAGQEAELEPLANPPYEFEDTLDDSDSQSLPLYNSPKQPYQQIIDKDELHHHHNRS</sequence>
<evidence type="ECO:0000313" key="1">
    <source>
        <dbReference type="EMBL" id="TFK60655.1"/>
    </source>
</evidence>
<reference evidence="1 2" key="1">
    <citation type="journal article" date="2019" name="Nat. Ecol. Evol.">
        <title>Megaphylogeny resolves global patterns of mushroom evolution.</title>
        <authorList>
            <person name="Varga T."/>
            <person name="Krizsan K."/>
            <person name="Foldi C."/>
            <person name="Dima B."/>
            <person name="Sanchez-Garcia M."/>
            <person name="Sanchez-Ramirez S."/>
            <person name="Szollosi G.J."/>
            <person name="Szarkandi J.G."/>
            <person name="Papp V."/>
            <person name="Albert L."/>
            <person name="Andreopoulos W."/>
            <person name="Angelini C."/>
            <person name="Antonin V."/>
            <person name="Barry K.W."/>
            <person name="Bougher N.L."/>
            <person name="Buchanan P."/>
            <person name="Buyck B."/>
            <person name="Bense V."/>
            <person name="Catcheside P."/>
            <person name="Chovatia M."/>
            <person name="Cooper J."/>
            <person name="Damon W."/>
            <person name="Desjardin D."/>
            <person name="Finy P."/>
            <person name="Geml J."/>
            <person name="Haridas S."/>
            <person name="Hughes K."/>
            <person name="Justo A."/>
            <person name="Karasinski D."/>
            <person name="Kautmanova I."/>
            <person name="Kiss B."/>
            <person name="Kocsube S."/>
            <person name="Kotiranta H."/>
            <person name="LaButti K.M."/>
            <person name="Lechner B.E."/>
            <person name="Liimatainen K."/>
            <person name="Lipzen A."/>
            <person name="Lukacs Z."/>
            <person name="Mihaltcheva S."/>
            <person name="Morgado L.N."/>
            <person name="Niskanen T."/>
            <person name="Noordeloos M.E."/>
            <person name="Ohm R.A."/>
            <person name="Ortiz-Santana B."/>
            <person name="Ovrebo C."/>
            <person name="Racz N."/>
            <person name="Riley R."/>
            <person name="Savchenko A."/>
            <person name="Shiryaev A."/>
            <person name="Soop K."/>
            <person name="Spirin V."/>
            <person name="Szebenyi C."/>
            <person name="Tomsovsky M."/>
            <person name="Tulloss R.E."/>
            <person name="Uehling J."/>
            <person name="Grigoriev I.V."/>
            <person name="Vagvolgyi C."/>
            <person name="Papp T."/>
            <person name="Martin F.M."/>
            <person name="Miettinen O."/>
            <person name="Hibbett D.S."/>
            <person name="Nagy L.G."/>
        </authorList>
    </citation>
    <scope>NUCLEOTIDE SEQUENCE [LARGE SCALE GENOMIC DNA]</scope>
    <source>
        <strain evidence="1 2">NL-1719</strain>
    </source>
</reference>
<dbReference type="EMBL" id="ML208747">
    <property type="protein sequence ID" value="TFK60655.1"/>
    <property type="molecule type" value="Genomic_DNA"/>
</dbReference>
<name>A0ACD3A4K9_9AGAR</name>
<proteinExistence type="predicted"/>
<keyword evidence="2" id="KW-1185">Reference proteome</keyword>
<organism evidence="1 2">
    <name type="scientific">Pluteus cervinus</name>
    <dbReference type="NCBI Taxonomy" id="181527"/>
    <lineage>
        <taxon>Eukaryota</taxon>
        <taxon>Fungi</taxon>
        <taxon>Dikarya</taxon>
        <taxon>Basidiomycota</taxon>
        <taxon>Agaricomycotina</taxon>
        <taxon>Agaricomycetes</taxon>
        <taxon>Agaricomycetidae</taxon>
        <taxon>Agaricales</taxon>
        <taxon>Pluteineae</taxon>
        <taxon>Pluteaceae</taxon>
        <taxon>Pluteus</taxon>
    </lineage>
</organism>
<dbReference type="Proteomes" id="UP000308600">
    <property type="component" value="Unassembled WGS sequence"/>
</dbReference>
<evidence type="ECO:0000313" key="2">
    <source>
        <dbReference type="Proteomes" id="UP000308600"/>
    </source>
</evidence>
<protein>
    <submittedName>
        <fullName evidence="1">Uncharacterized protein</fullName>
    </submittedName>
</protein>
<accession>A0ACD3A4K9</accession>